<evidence type="ECO:0000259" key="1">
    <source>
        <dbReference type="Pfam" id="PF13643"/>
    </source>
</evidence>
<dbReference type="AlphaFoldDB" id="A0A2S7D572"/>
<gene>
    <name evidence="2" type="ORF">XpiCFBP4643_08435</name>
</gene>
<name>A0A2S7D572_9XANT</name>
<dbReference type="RefSeq" id="WP_046964901.1">
    <property type="nucleotide sequence ID" value="NZ_MDEI01000005.1"/>
</dbReference>
<dbReference type="OrthoDB" id="6402073at2"/>
<evidence type="ECO:0000313" key="3">
    <source>
        <dbReference type="Proteomes" id="UP000238191"/>
    </source>
</evidence>
<protein>
    <submittedName>
        <fullName evidence="2">DUF4145 domain-containing protein</fullName>
    </submittedName>
</protein>
<dbReference type="InterPro" id="IPR025285">
    <property type="entry name" value="DUF4145"/>
</dbReference>
<evidence type="ECO:0000313" key="2">
    <source>
        <dbReference type="EMBL" id="PPU68981.1"/>
    </source>
</evidence>
<comment type="caution">
    <text evidence="2">The sequence shown here is derived from an EMBL/GenBank/DDBJ whole genome shotgun (WGS) entry which is preliminary data.</text>
</comment>
<feature type="domain" description="DUF4145" evidence="1">
    <location>
        <begin position="123"/>
        <end position="209"/>
    </location>
</feature>
<proteinExistence type="predicted"/>
<organism evidence="2 3">
    <name type="scientific">Xanthomonas pisi</name>
    <dbReference type="NCBI Taxonomy" id="56457"/>
    <lineage>
        <taxon>Bacteria</taxon>
        <taxon>Pseudomonadati</taxon>
        <taxon>Pseudomonadota</taxon>
        <taxon>Gammaproteobacteria</taxon>
        <taxon>Lysobacterales</taxon>
        <taxon>Lysobacteraceae</taxon>
        <taxon>Xanthomonas</taxon>
    </lineage>
</organism>
<accession>A0A2S7D572</accession>
<keyword evidence="3" id="KW-1185">Reference proteome</keyword>
<reference evidence="3" key="1">
    <citation type="submission" date="2016-08" db="EMBL/GenBank/DDBJ databases">
        <authorList>
            <person name="Merda D."/>
            <person name="Briand M."/>
            <person name="Taghouti G."/>
            <person name="Carrere S."/>
            <person name="Gouzy J."/>
            <person name="Portier P."/>
            <person name="Jacques M.-A."/>
            <person name="Fischer-Le Saux M."/>
        </authorList>
    </citation>
    <scope>NUCLEOTIDE SEQUENCE [LARGE SCALE GENOMIC DNA]</scope>
    <source>
        <strain evidence="3">CFBP4643</strain>
    </source>
</reference>
<dbReference type="Pfam" id="PF13643">
    <property type="entry name" value="DUF4145"/>
    <property type="match status" value="1"/>
</dbReference>
<dbReference type="EMBL" id="MDEI01000005">
    <property type="protein sequence ID" value="PPU68981.1"/>
    <property type="molecule type" value="Genomic_DNA"/>
</dbReference>
<sequence length="230" mass="25480">MSESIKYIRDKTIDEEINISCIKCAGKTVHKVVSSYDLRGDHDDGDYNLQWATDHQIIQCQGCKTVSFRKASSNSEDWMQTSHDGSGEYIVDESIYPSRLEGIKGLGEDLHYLPTKVRRIYDETLQALSGQSPVLAGIGLRALLETVCKEKNATGKDLLKKIDSLVTASVLTPASAAILHKIRTLGNSAAHEVKPHNERQLGLAMNIVEHLLKDVYILPKQAESEFGDDV</sequence>
<dbReference type="Proteomes" id="UP000238191">
    <property type="component" value="Unassembled WGS sequence"/>
</dbReference>